<keyword evidence="1" id="KW-0808">Transferase</keyword>
<evidence type="ECO:0000256" key="2">
    <source>
        <dbReference type="ARBA" id="ARBA00022777"/>
    </source>
</evidence>
<dbReference type="InterPro" id="IPR011712">
    <property type="entry name" value="Sig_transdc_His_kin_sub3_dim/P"/>
</dbReference>
<keyword evidence="4" id="KW-0472">Membrane</keyword>
<protein>
    <recommendedName>
        <fullName evidence="10">Two component regulator three Y domain-containing protein</fullName>
    </recommendedName>
</protein>
<dbReference type="GO" id="GO:0046983">
    <property type="term" value="F:protein dimerization activity"/>
    <property type="evidence" value="ECO:0007669"/>
    <property type="project" value="InterPro"/>
</dbReference>
<evidence type="ECO:0000313" key="8">
    <source>
        <dbReference type="EMBL" id="PHN06465.1"/>
    </source>
</evidence>
<sequence>MRLTKYLFTFCFLFCLAGSGLTQIGTSIAETYSLQEGLSDRSVRSIIKGRDSLMWIGTANGLNKFDGYNFTVFNSDPDDSLRLLSSNIQSIHQDTRDQLLIFYENITWMFNIFDPLNYELRKVEISPLTGVKGIVRAIEVDEQGDMFVLTFNESEDSTRLYQFNGQNNFLPVFSLYQPHRVEQNYQAVLRHLSNGDFLINDSAIGLQLLDAEGNIKKYFQANDFRSPEDQSAIPYPNRINILHEDRFGQVWVAWENTPGIFDLQYDDFKFKRKKGFDQSGLYTAIWEDQPGNLLIQQSSPAGMMPEVKNVFAYTPIGQILNFSHLLDDPKIITCLFSEDFFKTIFLGTKDGFKVVRNNRFRIKTYLNQESQEVNNNIVLKGITGDDDYVYLAAESQHWYRLDLATDLLDTLTFWDATGRQLDMECGVNLVKDADGFIWGAACESRLNSKLYKYDPDQCTVEDFDIPYPIRAFTIAENGSFWLGCSPSESNGILLSFNPNTGTYNEFYLQDSYNPLQTSIPNYVFQSRDGLIWVGTGNGVYTFNPTNQHFVRYHTDADSPERRISHNSCLLIYEDEAGNIMLGTQNGLNIIDRESGQIKVLRRRDGLSNNTVTGILPDGTGNFWISTNNGISFYDPSDDTFKNFFQADGFSANAFNPFSFYRDEKGRYYFGSVNGLNVFLPKDLLLHEPKPTVLLTKIERYRSRDDSLMVMESNLHQIDQLVIEPYDTYFALHFTFPEFSRPGKNQYRMKLGNSQTWSNLYNDPIIRFHKFPAGNYTLLVEGADANGNWSAKPFVLPIKVKKPFYEKTWVLVLFILIIFSLIYWVFQSRMRQRLRMEQLRTKLASDLHDEVSGLLSGIAMQSDLVQFMVTDSRIQTRLKTIGEVSRKAMSKMSDVIWSIDSRKDQLEDLIGRMHEHADEMLLPLNIRYDIQISHKLDRSQKIPANIRQDLYFIYKEAINNIAKHSNANRVFINMRQSGNYFELSVQDNGTPVQQLAPAHAHENMGDQSGTAKSIGAAAQSIKKKGGQGLSNLKMRAERLKADLNINRKDGYAILLRMKKFM</sequence>
<dbReference type="Gene3D" id="3.30.565.10">
    <property type="entry name" value="Histidine kinase-like ATPase, C-terminal domain"/>
    <property type="match status" value="1"/>
</dbReference>
<keyword evidence="4" id="KW-0812">Transmembrane</keyword>
<evidence type="ECO:0000313" key="9">
    <source>
        <dbReference type="Proteomes" id="UP000223913"/>
    </source>
</evidence>
<keyword evidence="4" id="KW-1133">Transmembrane helix</keyword>
<dbReference type="SUPFAM" id="SSF55874">
    <property type="entry name" value="ATPase domain of HSP90 chaperone/DNA topoisomerase II/histidine kinase"/>
    <property type="match status" value="1"/>
</dbReference>
<gene>
    <name evidence="8" type="ORF">CRP01_12925</name>
</gene>
<dbReference type="InterPro" id="IPR013783">
    <property type="entry name" value="Ig-like_fold"/>
</dbReference>
<dbReference type="RefSeq" id="WP_099150449.1">
    <property type="nucleotide sequence ID" value="NZ_PDUD01000018.1"/>
</dbReference>
<dbReference type="CDD" id="cd16917">
    <property type="entry name" value="HATPase_UhpB-NarQ-NarX-like"/>
    <property type="match status" value="1"/>
</dbReference>
<dbReference type="PANTHER" id="PTHR24421">
    <property type="entry name" value="NITRATE/NITRITE SENSOR PROTEIN NARX-RELATED"/>
    <property type="match status" value="1"/>
</dbReference>
<dbReference type="EMBL" id="PDUD01000018">
    <property type="protein sequence ID" value="PHN06465.1"/>
    <property type="molecule type" value="Genomic_DNA"/>
</dbReference>
<dbReference type="Pfam" id="PF07495">
    <property type="entry name" value="Y_Y_Y"/>
    <property type="match status" value="1"/>
</dbReference>
<keyword evidence="3" id="KW-0902">Two-component regulatory system</keyword>
<organism evidence="8 9">
    <name type="scientific">Flavilitoribacter nigricans (strain ATCC 23147 / DSM 23189 / NBRC 102662 / NCIMB 1420 / SS-2)</name>
    <name type="common">Lewinella nigricans</name>
    <dbReference type="NCBI Taxonomy" id="1122177"/>
    <lineage>
        <taxon>Bacteria</taxon>
        <taxon>Pseudomonadati</taxon>
        <taxon>Bacteroidota</taxon>
        <taxon>Saprospiria</taxon>
        <taxon>Saprospirales</taxon>
        <taxon>Lewinellaceae</taxon>
        <taxon>Flavilitoribacter</taxon>
    </lineage>
</organism>
<feature type="chain" id="PRO_5012971591" description="Two component regulator three Y domain-containing protein" evidence="5">
    <location>
        <begin position="23"/>
        <end position="1060"/>
    </location>
</feature>
<dbReference type="Pfam" id="PF07730">
    <property type="entry name" value="HisKA_3"/>
    <property type="match status" value="1"/>
</dbReference>
<keyword evidence="2" id="KW-0418">Kinase</keyword>
<accession>A0A2D0NDB0</accession>
<dbReference type="GO" id="GO:0000155">
    <property type="term" value="F:phosphorelay sensor kinase activity"/>
    <property type="evidence" value="ECO:0007669"/>
    <property type="project" value="InterPro"/>
</dbReference>
<feature type="domain" description="Signal transduction histidine kinase subgroup 3 dimerisation and phosphoacceptor" evidence="7">
    <location>
        <begin position="839"/>
        <end position="898"/>
    </location>
</feature>
<dbReference type="SUPFAM" id="SSF63829">
    <property type="entry name" value="Calcium-dependent phosphotriesterase"/>
    <property type="match status" value="1"/>
</dbReference>
<dbReference type="AlphaFoldDB" id="A0A2D0NDB0"/>
<evidence type="ECO:0000256" key="4">
    <source>
        <dbReference type="SAM" id="Phobius"/>
    </source>
</evidence>
<dbReference type="InterPro" id="IPR050482">
    <property type="entry name" value="Sensor_HK_TwoCompSys"/>
</dbReference>
<dbReference type="InterPro" id="IPR011110">
    <property type="entry name" value="Reg_prop"/>
</dbReference>
<keyword evidence="9" id="KW-1185">Reference proteome</keyword>
<feature type="signal peptide" evidence="5">
    <location>
        <begin position="1"/>
        <end position="22"/>
    </location>
</feature>
<evidence type="ECO:0000259" key="7">
    <source>
        <dbReference type="Pfam" id="PF07730"/>
    </source>
</evidence>
<dbReference type="Gene3D" id="2.130.10.10">
    <property type="entry name" value="YVTN repeat-like/Quinoprotein amine dehydrogenase"/>
    <property type="match status" value="2"/>
</dbReference>
<feature type="transmembrane region" description="Helical" evidence="4">
    <location>
        <begin position="807"/>
        <end position="825"/>
    </location>
</feature>
<evidence type="ECO:0000256" key="3">
    <source>
        <dbReference type="ARBA" id="ARBA00023012"/>
    </source>
</evidence>
<dbReference type="GO" id="GO:0016020">
    <property type="term" value="C:membrane"/>
    <property type="evidence" value="ECO:0007669"/>
    <property type="project" value="InterPro"/>
</dbReference>
<dbReference type="InterPro" id="IPR011123">
    <property type="entry name" value="Y_Y_Y"/>
</dbReference>
<comment type="caution">
    <text evidence="8">The sequence shown here is derived from an EMBL/GenBank/DDBJ whole genome shotgun (WGS) entry which is preliminary data.</text>
</comment>
<dbReference type="Proteomes" id="UP000223913">
    <property type="component" value="Unassembled WGS sequence"/>
</dbReference>
<dbReference type="InterPro" id="IPR015943">
    <property type="entry name" value="WD40/YVTN_repeat-like_dom_sf"/>
</dbReference>
<dbReference type="PANTHER" id="PTHR24421:SF40">
    <property type="entry name" value="SENSOR HISTIDINE KINASE YHCY"/>
    <property type="match status" value="1"/>
</dbReference>
<evidence type="ECO:0000259" key="6">
    <source>
        <dbReference type="Pfam" id="PF07495"/>
    </source>
</evidence>
<evidence type="ECO:0000256" key="1">
    <source>
        <dbReference type="ARBA" id="ARBA00022679"/>
    </source>
</evidence>
<evidence type="ECO:0000256" key="5">
    <source>
        <dbReference type="SAM" id="SignalP"/>
    </source>
</evidence>
<name>A0A2D0NDB0_FLAN2</name>
<dbReference type="Pfam" id="PF07494">
    <property type="entry name" value="Reg_prop"/>
    <property type="match status" value="1"/>
</dbReference>
<feature type="domain" description="Two component regulator three Y" evidence="6">
    <location>
        <begin position="738"/>
        <end position="800"/>
    </location>
</feature>
<evidence type="ECO:0008006" key="10">
    <source>
        <dbReference type="Google" id="ProtNLM"/>
    </source>
</evidence>
<proteinExistence type="predicted"/>
<keyword evidence="5" id="KW-0732">Signal</keyword>
<dbReference type="Gene3D" id="1.20.5.1930">
    <property type="match status" value="1"/>
</dbReference>
<dbReference type="OrthoDB" id="1522078at2"/>
<dbReference type="Gene3D" id="2.60.40.10">
    <property type="entry name" value="Immunoglobulins"/>
    <property type="match status" value="1"/>
</dbReference>
<dbReference type="InterPro" id="IPR036890">
    <property type="entry name" value="HATPase_C_sf"/>
</dbReference>
<reference evidence="8 9" key="1">
    <citation type="submission" date="2017-10" db="EMBL/GenBank/DDBJ databases">
        <title>The draft genome sequence of Lewinella nigricans NBRC 102662.</title>
        <authorList>
            <person name="Wang K."/>
        </authorList>
    </citation>
    <scope>NUCLEOTIDE SEQUENCE [LARGE SCALE GENOMIC DNA]</scope>
    <source>
        <strain evidence="8 9">NBRC 102662</strain>
    </source>
</reference>